<organism evidence="2 3">
    <name type="scientific">Ensete ventricosum</name>
    <name type="common">Abyssinian banana</name>
    <name type="synonym">Musa ensete</name>
    <dbReference type="NCBI Taxonomy" id="4639"/>
    <lineage>
        <taxon>Eukaryota</taxon>
        <taxon>Viridiplantae</taxon>
        <taxon>Streptophyta</taxon>
        <taxon>Embryophyta</taxon>
        <taxon>Tracheophyta</taxon>
        <taxon>Spermatophyta</taxon>
        <taxon>Magnoliopsida</taxon>
        <taxon>Liliopsida</taxon>
        <taxon>Zingiberales</taxon>
        <taxon>Musaceae</taxon>
        <taxon>Ensete</taxon>
    </lineage>
</organism>
<name>A0A427AFT4_ENSVE</name>
<dbReference type="EMBL" id="AMZH03002592">
    <property type="protein sequence ID" value="RRT75074.1"/>
    <property type="molecule type" value="Genomic_DNA"/>
</dbReference>
<feature type="region of interest" description="Disordered" evidence="1">
    <location>
        <begin position="22"/>
        <end position="60"/>
    </location>
</feature>
<evidence type="ECO:0000313" key="2">
    <source>
        <dbReference type="EMBL" id="RRT75074.1"/>
    </source>
</evidence>
<accession>A0A427AFT4</accession>
<gene>
    <name evidence="2" type="ORF">B296_00031627</name>
</gene>
<comment type="caution">
    <text evidence="2">The sequence shown here is derived from an EMBL/GenBank/DDBJ whole genome shotgun (WGS) entry which is preliminary data.</text>
</comment>
<protein>
    <submittedName>
        <fullName evidence="2">Uncharacterized protein</fullName>
    </submittedName>
</protein>
<feature type="compositionally biased region" description="Basic and acidic residues" evidence="1">
    <location>
        <begin position="29"/>
        <end position="50"/>
    </location>
</feature>
<reference evidence="2 3" key="1">
    <citation type="journal article" date="2014" name="Agronomy (Basel)">
        <title>A Draft Genome Sequence for Ensete ventricosum, the Drought-Tolerant Tree Against Hunger.</title>
        <authorList>
            <person name="Harrison J."/>
            <person name="Moore K.A."/>
            <person name="Paszkiewicz K."/>
            <person name="Jones T."/>
            <person name="Grant M."/>
            <person name="Ambacheew D."/>
            <person name="Muzemil S."/>
            <person name="Studholme D.J."/>
        </authorList>
    </citation>
    <scope>NUCLEOTIDE SEQUENCE [LARGE SCALE GENOMIC DNA]</scope>
</reference>
<evidence type="ECO:0000313" key="3">
    <source>
        <dbReference type="Proteomes" id="UP000287651"/>
    </source>
</evidence>
<dbReference type="Proteomes" id="UP000287651">
    <property type="component" value="Unassembled WGS sequence"/>
</dbReference>
<dbReference type="AlphaFoldDB" id="A0A427AFT4"/>
<proteinExistence type="predicted"/>
<evidence type="ECO:0000256" key="1">
    <source>
        <dbReference type="SAM" id="MobiDB-lite"/>
    </source>
</evidence>
<sequence>MCQRPTAVNRRRHVIPRIFSIGRSQPYDPMKRPQRVEKRICKSESRERSSPKRGVLRSRGSLASLLLREGQISP</sequence>